<feature type="compositionally biased region" description="Polar residues" evidence="4">
    <location>
        <begin position="3678"/>
        <end position="3693"/>
    </location>
</feature>
<comment type="similarity">
    <text evidence="1">Belongs to the VPS13 family.</text>
</comment>
<dbReference type="GO" id="GO:0006623">
    <property type="term" value="P:protein targeting to vacuole"/>
    <property type="evidence" value="ECO:0007669"/>
    <property type="project" value="TreeGrafter"/>
</dbReference>
<dbReference type="GeneID" id="17318132"/>
<feature type="compositionally biased region" description="Basic and acidic residues" evidence="4">
    <location>
        <begin position="1202"/>
        <end position="1216"/>
    </location>
</feature>
<organism evidence="6 7">
    <name type="scientific">Chondrus crispus</name>
    <name type="common">Carrageen Irish moss</name>
    <name type="synonym">Polymorpha crispa</name>
    <dbReference type="NCBI Taxonomy" id="2769"/>
    <lineage>
        <taxon>Eukaryota</taxon>
        <taxon>Rhodophyta</taxon>
        <taxon>Florideophyceae</taxon>
        <taxon>Rhodymeniophycidae</taxon>
        <taxon>Gigartinales</taxon>
        <taxon>Gigartinaceae</taxon>
        <taxon>Chondrus</taxon>
    </lineage>
</organism>
<dbReference type="PANTHER" id="PTHR16166">
    <property type="entry name" value="VACUOLAR PROTEIN SORTING-ASSOCIATED PROTEIN VPS13"/>
    <property type="match status" value="1"/>
</dbReference>
<evidence type="ECO:0000259" key="5">
    <source>
        <dbReference type="PROSITE" id="PS50030"/>
    </source>
</evidence>
<dbReference type="Proteomes" id="UP000012073">
    <property type="component" value="Unassembled WGS sequence"/>
</dbReference>
<dbReference type="InterPro" id="IPR015940">
    <property type="entry name" value="UBA"/>
</dbReference>
<dbReference type="PANTHER" id="PTHR16166:SF93">
    <property type="entry name" value="INTERMEMBRANE LIPID TRANSFER PROTEIN VPS13"/>
    <property type="match status" value="1"/>
</dbReference>
<evidence type="ECO:0000256" key="2">
    <source>
        <dbReference type="ARBA" id="ARBA00022448"/>
    </source>
</evidence>
<feature type="compositionally biased region" description="Basic and acidic residues" evidence="4">
    <location>
        <begin position="3648"/>
        <end position="3666"/>
    </location>
</feature>
<dbReference type="PROSITE" id="PS50030">
    <property type="entry name" value="UBA"/>
    <property type="match status" value="1"/>
</dbReference>
<dbReference type="Gramene" id="CDF40126">
    <property type="protein sequence ID" value="CDF40126"/>
    <property type="gene ID" value="CHC_T00006997001"/>
</dbReference>
<dbReference type="RefSeq" id="XP_005710420.1">
    <property type="nucleotide sequence ID" value="XM_005710363.1"/>
</dbReference>
<keyword evidence="2" id="KW-0813">Transport</keyword>
<feature type="domain" description="UBA" evidence="5">
    <location>
        <begin position="3772"/>
        <end position="3811"/>
    </location>
</feature>
<dbReference type="Pfam" id="PF12624">
    <property type="entry name" value="VPS13_N"/>
    <property type="match status" value="1"/>
</dbReference>
<dbReference type="OrthoDB" id="5999at2759"/>
<dbReference type="Gene3D" id="1.10.8.10">
    <property type="entry name" value="DNA helicase RuvA subunit, C-terminal domain"/>
    <property type="match status" value="1"/>
</dbReference>
<dbReference type="InterPro" id="IPR009060">
    <property type="entry name" value="UBA-like_sf"/>
</dbReference>
<dbReference type="KEGG" id="ccp:CHC_T00006997001"/>
<feature type="region of interest" description="Disordered" evidence="4">
    <location>
        <begin position="677"/>
        <end position="699"/>
    </location>
</feature>
<dbReference type="Pfam" id="PF25036">
    <property type="entry name" value="VPS13_VAB"/>
    <property type="match status" value="1"/>
</dbReference>
<dbReference type="InterPro" id="IPR009543">
    <property type="entry name" value="VPS13_VAB"/>
</dbReference>
<proteinExistence type="inferred from homology"/>
<evidence type="ECO:0000256" key="3">
    <source>
        <dbReference type="ARBA" id="ARBA00023055"/>
    </source>
</evidence>
<dbReference type="SUPFAM" id="SSF46934">
    <property type="entry name" value="UBA-like"/>
    <property type="match status" value="1"/>
</dbReference>
<sequence>MLESVLADVLTRVLGQYLEGIDRDSVRFGAWSGLVELRGVALRPEALAVLFETLGMDLPVTVEAGFIGLLRLQVPWKAIGSTPVQIHMSDITIMARPVCGDGSDDSELKMRERRIKRAKLATDDAVREASWGVANEAASQGWGNWLVSEELRAKIVDNIQVQLSGISLRFEDPFSDPARPYIVSMVCKSLKAVSANELWEEAFVERSSDAPQSLARKLVEVKGFHIDWAPITPRDSPGLSRGTKNPGDQQCHFDTPEMLKQFMSADSSSNANGQHAAHGVKSLLQPVDGFMRLRLSRGASSPAVSQDATEPEPAADLDIRFPNISVDLDDVQYASLLQTSVYFARLATRGFRPKTPAERWAWAIDQMLPGFSNRREQALRFTEDGISKARGIRLLYAGYRKTILKSRRMGIEEPQDISGNLERLEDSMSFGQVTALRDYVDLQIEAEGETWLPAPLETSTAQEVDKEGTTMSSFWSMLGYKEEKSPPDLLTASGDRIAKSSGLAETLDFSSSDTARESQSQIVPSLALRVAFLLRGASVRLFQKGFPNRSIPRVSMNLHDLRVGILYTGSGSLTMEAVLGSIDAWDMRDGRRMVYSKQAPMSDMEYEELLKGFESSYPHDVLEAIESIRNGSNPAKDLITEGDEFPDDETGHLPGDHYFGAFEEQNDPQTSTDIAAERKGTGSRSRGNSGIRESTPPSFRVTEREFLGTSRQSQGTQKYVAAFRYSQTMTTASDVKNVSESKLDVSVATLEAIVDGPQGSFVWGLKFWQPKGMAQDPIMAFLGAAAGQRIAELRMEIETALLANRVPLEINAVILAPRFVFPSSEENQPAIVVNMGVLGICTSDNAPEHQSDSEKRGCNIRYSNYVLTLDDLGMYFVPNLMTAVSQEIRTGTRDHSVPIIEIGFKDAHYIDTTHVERIIRPFSLRFLLQTLRDASVVQVAHSPSGTNENGGSQIAKVRVRGNVPGLSLIVTQDSVQHFIVEGQRWVSEMKTSSDLLGSTSKHPSGDNGWQPLVGGNDDALTGSIVATTQTRDEHREGVQDLEPTQPTMMASYDVKSLIQRVSVEVRDSTDVRLVTAVASVMRASIVKTGRTKLQADFSLRNWIVTDGSRGSTAAFRRLVYAGALAAPKAVSSPRTTMSAKNEHHSYTDRKHFATIRYEVDLIASEHKVHLRFLCLNMVCVRETYVRLASFFHKVSKRAKQSIRDMKSSLRPNDHAGMHPTSSGPLDYAGEAQPEIGNALSKSKVTVTSEFDGFSLQLVASGGALALVEMKDSKIHFSRNDEGHMKVFGGFRYISVRDWTAPIADHTNVITYEKIPQSNVDVLTPSDPNAPPAGKKEDKWTLLIPKSRKEPCRFHACFGGIRICFLYRFSVVLKQYFSVFLEGVKPAVDVVLEQVGDLGIGQEGPSRQSHDPATSRKIVTDVELNDLAIRVPRHSGCASEAMLVNLSAIHVSNLENITKDSEWHASFRGVNFAVNYLLSPSDGSSGRSKFTSPFLQDLSAKMVLRRKPPENKVPQLYAANLSSFIDIEVKSHVEVALSEAQYTVLYFILTENLVETISGNEMSTDIEVSSHSLSQEETGALGSAEYRGGFNENPSKHLEELSIPPLEAQAQELIVLDVNMEIPSLSVEISRGWDVEHEPCKVIGMYSGGVKVDLTYRKPSHLLFELSAELHSAIDLRQERARPSPFAVPLVFGGDSSSSNEQRENVTVTYEKHAGQRPSIVMFFRSLQTLVVPELLRDLAFLAIPGWPYLRTSSFAPEIAYLGRTLTVVLGSSQVLLSSEEHEGDDRGIVLTGDFQLKVDWMRGSGAKRISVQSTQLEMSVVSELPEVEKNLKCKNLPSYHAQRFSRSQTPLLYPTDSLIEYIGPKVDESGCRVDICVDSILCLVNAADIPLLRAVSSRPNRMKPSYLVRRDWKQASVIPSRDGLLSEPSPKEQRNREARKNLAVAVNIPAARFLITDESDGRFVPIMETRFKSFSISAHMGNMLQTEGEVAMDLFNTKKGWWEPALESWFLAASMSYGKSGTRAIVIKSEKRLNLNVTPTSVTAAMAVARSLKSATKLRKDSSASSSTKKIQSSEAPQYSQHSKEGISPRRPSVAAFLVRNELGLPIAMSITRTSRGTTIAHNSEVEVGVQTEELLHASENGPQKSRSDALRCYVFIARFAVQELSASEVGKQYITLVPQSKREGDQGEQIRILWEVEMINGVPVGTIRSLYRIMNNTKNTLVLRVVEEGDGSDKESDCRQYILQAGQYYSQPMFESDKTMLVRPLTSGRVEETLSQQENAIAAQELFTWSSALPGISWLANNANEFERNEDNRRRSTAATPRVARIKRPTVCCRSAQTGISDFYISVAARCPVQARKNSSKYASWVDVSLHAPIILENSLPSCLSYRITQRYIPPTDQSQALLESDGPVLAAGIISPLEDAHLHFAGEKLSSTFLSLAYENSTDPSHASSSSGDNLGLASRASFRFGPEVSFENIRSKKAAVVLPSAERTVDSKGQPRRDFRAAIRLSKKDGRRYQIFAGFWIRNRSDTAVHVCSRNSFYGAGSQQFYLRHRPPVEQPDAFVCLEGPYLSIRLPPEPQSETLSRPELVDHSDWWTTPSTLEDITKPLRVNIRGRSLELEVRPAVGLEACTSVITIRNSAWLCNNTAEVLQWCQSAAVDSHGNCRTRFLNTLQPSKFQGIHWSGKPSREAVRLRLANNDGHSDWIWSPSIPLHIGHSRELPAKMYRPKTHEQYIARVASKPISGTSTAIVVYPEDRQNPPYRIVNLCRDRAVAFSQIESQERPWLVRAGKTSRYSWDNPLASSRDRFLSIRILEKEELNFGTGSSRSESSSSRGSGHLHEERVLNIDVVGERVMELKGSYVPSVIVHVSVDCATKIVTFSEEDSTGQVLMPTSKAGVASVIAEANPDPVLVVGWDDIGQQSDSVIGQPNDGDGGDIVSDAFDYPASGAKYEVAASSKGSRVDTDAALFLDSIGISVITCKPAELMYICFKGVMVNYEAYNELECLALRIQNCQVDNQLLRTPYPVLLWVPTSFDTTDRDGNGASSAKGRDAVSFELQRKMTDDDILMINSFQGAVHPFNICFEDELISEMLAFLADTSIMGASTSLEPLVGSDTEKRDFEHGLYGSRNARIDSGGPSEGSAFRQSSIPSSKRIYVRDFKLLRTALRLTSSGSGTAVAKAAGINASARALVALVLNVENCEFLFPTLHVQHVFDSLHHFALLVRKSYETHLSNQRMNLLASNALVGNPAALFDAVGTGARELFNEPGKAKDSAEFIAKVGRGSKSLFSQTVGGLVDSVSSLPRAVSSGLERAVGDSEYLAERGRIRGSQLSGGQGGSSVKNPAQGLATGAVSFAHGISSGVTGFIREPMQGAKQGGTGGFFKGIGKAFIGGVAKPVAGAIDLVAEPAAGLSRQMKSVDSTSAKTDANAVPERPPRAFRGENQSVDPFDLRYAVGVCLFSAVQLASGVPYSSPLLDWVELSDSEGRRSPDGELWVWNILRRYARSMPGTKRQIRARQQTPSGDRRSRALQTRPEKTRIALITKTEVVVVTIDCRIVTSIPLWDDCSYNIDGQGKEVIVRITLKTGCSSDPVSGTSAFSVGSLISAPWDAPAVGKRRKPEAGEQLVDRVDCGSAEARDDLCTYMRHLTKENGERSGRKLEGRRPRDRMESSSFGVELASMPQFQSQDPNWQELQQTGKDDKDMKSAGFMPIFQPSTNSRGEKMDTVMGTIEEKVSTTISQAPDRAGESRLNDLHISSVREESGSSLRTPKSDTFSQDEVSLKQLIDIGFSFEDSVSALAEAGGDLVKAVDILTQ</sequence>
<evidence type="ECO:0000256" key="4">
    <source>
        <dbReference type="SAM" id="MobiDB-lite"/>
    </source>
</evidence>
<feature type="region of interest" description="Disordered" evidence="4">
    <location>
        <begin position="3506"/>
        <end position="3528"/>
    </location>
</feature>
<evidence type="ECO:0000256" key="1">
    <source>
        <dbReference type="ARBA" id="ARBA00006545"/>
    </source>
</evidence>
<keyword evidence="3" id="KW-0445">Lipid transport</keyword>
<keyword evidence="7" id="KW-1185">Reference proteome</keyword>
<feature type="region of interest" description="Disordered" evidence="4">
    <location>
        <begin position="1202"/>
        <end position="1227"/>
    </location>
</feature>
<feature type="region of interest" description="Disordered" evidence="4">
    <location>
        <begin position="3648"/>
        <end position="3701"/>
    </location>
</feature>
<feature type="region of interest" description="Disordered" evidence="4">
    <location>
        <begin position="3413"/>
        <end position="3440"/>
    </location>
</feature>
<feature type="compositionally biased region" description="Polar residues" evidence="4">
    <location>
        <begin position="682"/>
        <end position="697"/>
    </location>
</feature>
<evidence type="ECO:0000313" key="6">
    <source>
        <dbReference type="EMBL" id="CDF40126.1"/>
    </source>
</evidence>
<name>R7QRK6_CHOCR</name>
<evidence type="ECO:0000313" key="7">
    <source>
        <dbReference type="Proteomes" id="UP000012073"/>
    </source>
</evidence>
<dbReference type="GO" id="GO:0006869">
    <property type="term" value="P:lipid transport"/>
    <property type="evidence" value="ECO:0007669"/>
    <property type="project" value="UniProtKB-KW"/>
</dbReference>
<gene>
    <name evidence="6" type="ORF">CHC_T00006997001</name>
</gene>
<feature type="compositionally biased region" description="Low complexity" evidence="4">
    <location>
        <begin position="2063"/>
        <end position="2074"/>
    </location>
</feature>
<dbReference type="CDD" id="cd14270">
    <property type="entry name" value="UBA"/>
    <property type="match status" value="1"/>
</dbReference>
<dbReference type="SMART" id="SM00165">
    <property type="entry name" value="UBA"/>
    <property type="match status" value="1"/>
</dbReference>
<feature type="region of interest" description="Disordered" evidence="4">
    <location>
        <begin position="2058"/>
        <end position="2088"/>
    </location>
</feature>
<dbReference type="EMBL" id="HG002126">
    <property type="protein sequence ID" value="CDF40126.1"/>
    <property type="molecule type" value="Genomic_DNA"/>
</dbReference>
<accession>R7QRK6</accession>
<protein>
    <recommendedName>
        <fullName evidence="5">UBA domain-containing protein</fullName>
    </recommendedName>
</protein>
<reference evidence="7" key="1">
    <citation type="journal article" date="2013" name="Proc. Natl. Acad. Sci. U.S.A.">
        <title>Genome structure and metabolic features in the red seaweed Chondrus crispus shed light on evolution of the Archaeplastida.</title>
        <authorList>
            <person name="Collen J."/>
            <person name="Porcel B."/>
            <person name="Carre W."/>
            <person name="Ball S.G."/>
            <person name="Chaparro C."/>
            <person name="Tonon T."/>
            <person name="Barbeyron T."/>
            <person name="Michel G."/>
            <person name="Noel B."/>
            <person name="Valentin K."/>
            <person name="Elias M."/>
            <person name="Artiguenave F."/>
            <person name="Arun A."/>
            <person name="Aury J.M."/>
            <person name="Barbosa-Neto J.F."/>
            <person name="Bothwell J.H."/>
            <person name="Bouget F.Y."/>
            <person name="Brillet L."/>
            <person name="Cabello-Hurtado F."/>
            <person name="Capella-Gutierrez S."/>
            <person name="Charrier B."/>
            <person name="Cladiere L."/>
            <person name="Cock J.M."/>
            <person name="Coelho S.M."/>
            <person name="Colleoni C."/>
            <person name="Czjzek M."/>
            <person name="Da Silva C."/>
            <person name="Delage L."/>
            <person name="Denoeud F."/>
            <person name="Deschamps P."/>
            <person name="Dittami S.M."/>
            <person name="Gabaldon T."/>
            <person name="Gachon C.M."/>
            <person name="Groisillier A."/>
            <person name="Herve C."/>
            <person name="Jabbari K."/>
            <person name="Katinka M."/>
            <person name="Kloareg B."/>
            <person name="Kowalczyk N."/>
            <person name="Labadie K."/>
            <person name="Leblanc C."/>
            <person name="Lopez P.J."/>
            <person name="McLachlan D.H."/>
            <person name="Meslet-Cladiere L."/>
            <person name="Moustafa A."/>
            <person name="Nehr Z."/>
            <person name="Nyvall Collen P."/>
            <person name="Panaud O."/>
            <person name="Partensky F."/>
            <person name="Poulain J."/>
            <person name="Rensing S.A."/>
            <person name="Rousvoal S."/>
            <person name="Samson G."/>
            <person name="Symeonidi A."/>
            <person name="Weissenbach J."/>
            <person name="Zambounis A."/>
            <person name="Wincker P."/>
            <person name="Boyen C."/>
        </authorList>
    </citation>
    <scope>NUCLEOTIDE SEQUENCE [LARGE SCALE GENOMIC DNA]</scope>
    <source>
        <strain evidence="7">cv. Stackhouse</strain>
    </source>
</reference>
<feature type="compositionally biased region" description="Polar residues" evidence="4">
    <location>
        <begin position="3413"/>
        <end position="3423"/>
    </location>
</feature>
<dbReference type="InterPro" id="IPR026854">
    <property type="entry name" value="VPS13_N"/>
</dbReference>
<dbReference type="InterPro" id="IPR026847">
    <property type="entry name" value="VPS13"/>
</dbReference>
<dbReference type="GO" id="GO:0045053">
    <property type="term" value="P:protein retention in Golgi apparatus"/>
    <property type="evidence" value="ECO:0007669"/>
    <property type="project" value="TreeGrafter"/>
</dbReference>